<accession>A0ABR6Y7U1</accession>
<dbReference type="Proteomes" id="UP000624279">
    <property type="component" value="Unassembled WGS sequence"/>
</dbReference>
<sequence>MKVVVPVQHQNSGPKSDQTSIRQLQVGAVTKSESIDMRSHATQLQARQLLAQSSPQALQLKALADVTKRAESRSAPTSTKQFAKRSTDQHSNGLTNVAHLGKGEIQLKKDKAVDVFNDGESGVSTATKVIDPKDGSRGLFKYAYGSGNIIDSFNGKNIANPKIADGTKYAGLTAPNITVKVAAHDLTADYGDGALTKSEVTSGGRPLHFRHADNAHKIDRTDKYTWHHLQTMGKMELIDMNVHGAMWHYGGISGWAASLHNSDAGDDDPSA</sequence>
<feature type="region of interest" description="Disordered" evidence="1">
    <location>
        <begin position="1"/>
        <end position="21"/>
    </location>
</feature>
<name>A0ABR6Y7U1_9BURK</name>
<keyword evidence="2" id="KW-0255">Endonuclease</keyword>
<evidence type="ECO:0000256" key="1">
    <source>
        <dbReference type="SAM" id="MobiDB-lite"/>
    </source>
</evidence>
<keyword evidence="2" id="KW-0540">Nuclease</keyword>
<dbReference type="GO" id="GO:0004519">
    <property type="term" value="F:endonuclease activity"/>
    <property type="evidence" value="ECO:0007669"/>
    <property type="project" value="UniProtKB-KW"/>
</dbReference>
<dbReference type="EMBL" id="JACOGA010000003">
    <property type="protein sequence ID" value="MBC3872672.1"/>
    <property type="molecule type" value="Genomic_DNA"/>
</dbReference>
<proteinExistence type="predicted"/>
<keyword evidence="3" id="KW-1185">Reference proteome</keyword>
<evidence type="ECO:0000313" key="2">
    <source>
        <dbReference type="EMBL" id="MBC3872672.1"/>
    </source>
</evidence>
<organism evidence="2 3">
    <name type="scientific">Undibacterium flavidum</name>
    <dbReference type="NCBI Taxonomy" id="2762297"/>
    <lineage>
        <taxon>Bacteria</taxon>
        <taxon>Pseudomonadati</taxon>
        <taxon>Pseudomonadota</taxon>
        <taxon>Betaproteobacteria</taxon>
        <taxon>Burkholderiales</taxon>
        <taxon>Oxalobacteraceae</taxon>
        <taxon>Undibacterium</taxon>
    </lineage>
</organism>
<dbReference type="Pfam" id="PF14414">
    <property type="entry name" value="WHH"/>
    <property type="match status" value="1"/>
</dbReference>
<dbReference type="RefSeq" id="WP_186940682.1">
    <property type="nucleotide sequence ID" value="NZ_JACOGA010000003.1"/>
</dbReference>
<keyword evidence="2" id="KW-0378">Hydrolase</keyword>
<feature type="region of interest" description="Disordered" evidence="1">
    <location>
        <begin position="68"/>
        <end position="95"/>
    </location>
</feature>
<dbReference type="InterPro" id="IPR032869">
    <property type="entry name" value="WHH_dom_containing"/>
</dbReference>
<reference evidence="2 3" key="1">
    <citation type="submission" date="2020-08" db="EMBL/GenBank/DDBJ databases">
        <title>Novel species isolated from subtropical streams in China.</title>
        <authorList>
            <person name="Lu H."/>
        </authorList>
    </citation>
    <scope>NUCLEOTIDE SEQUENCE [LARGE SCALE GENOMIC DNA]</scope>
    <source>
        <strain evidence="2 3">LX15W</strain>
    </source>
</reference>
<feature type="compositionally biased region" description="Polar residues" evidence="1">
    <location>
        <begin position="8"/>
        <end position="21"/>
    </location>
</feature>
<gene>
    <name evidence="2" type="ORF">H8K55_03655</name>
</gene>
<comment type="caution">
    <text evidence="2">The sequence shown here is derived from an EMBL/GenBank/DDBJ whole genome shotgun (WGS) entry which is preliminary data.</text>
</comment>
<evidence type="ECO:0000313" key="3">
    <source>
        <dbReference type="Proteomes" id="UP000624279"/>
    </source>
</evidence>
<protein>
    <submittedName>
        <fullName evidence="2">HNH endonuclease</fullName>
    </submittedName>
</protein>